<gene>
    <name evidence="2" type="ORF">GCM10011583_24910</name>
</gene>
<keyword evidence="1" id="KW-0472">Membrane</keyword>
<evidence type="ECO:0000256" key="1">
    <source>
        <dbReference type="SAM" id="Phobius"/>
    </source>
</evidence>
<accession>A0ABQ2E3N4</accession>
<organism evidence="2 3">
    <name type="scientific">Streptomyces camponoticapitis</name>
    <dbReference type="NCBI Taxonomy" id="1616125"/>
    <lineage>
        <taxon>Bacteria</taxon>
        <taxon>Bacillati</taxon>
        <taxon>Actinomycetota</taxon>
        <taxon>Actinomycetes</taxon>
        <taxon>Kitasatosporales</taxon>
        <taxon>Streptomycetaceae</taxon>
        <taxon>Streptomyces</taxon>
    </lineage>
</organism>
<dbReference type="RefSeq" id="WP_189107453.1">
    <property type="nucleotide sequence ID" value="NZ_BMMV01000006.1"/>
</dbReference>
<evidence type="ECO:0000313" key="2">
    <source>
        <dbReference type="EMBL" id="GGJ92458.1"/>
    </source>
</evidence>
<proteinExistence type="predicted"/>
<dbReference type="EMBL" id="BMMV01000006">
    <property type="protein sequence ID" value="GGJ92458.1"/>
    <property type="molecule type" value="Genomic_DNA"/>
</dbReference>
<keyword evidence="1" id="KW-1133">Transmembrane helix</keyword>
<feature type="transmembrane region" description="Helical" evidence="1">
    <location>
        <begin position="133"/>
        <end position="155"/>
    </location>
</feature>
<evidence type="ECO:0000313" key="3">
    <source>
        <dbReference type="Proteomes" id="UP000660265"/>
    </source>
</evidence>
<keyword evidence="1" id="KW-0812">Transmembrane</keyword>
<dbReference type="Proteomes" id="UP000660265">
    <property type="component" value="Unassembled WGS sequence"/>
</dbReference>
<sequence>MTSTLSLRALRSLRTTPGGQFDCEILFSDGTGTPRTVAYVERELPPGGISAYLAARKSGSRSFVLWADDHRQARVATLVTLTGGRRARFHVLGPQGEPLGMVTRDKAFSRGIRTRWTVSRPAAPDAVGYKGRLFWWCVWWFFAPLLPFVIISVLFGGGTGGDFPRGPRRIKWRAGGQVPLEFRSSGDKVHVNAPDLDWRLGAALAALIPSFDGWIGNPWDSRKD</sequence>
<comment type="caution">
    <text evidence="2">The sequence shown here is derived from an EMBL/GenBank/DDBJ whole genome shotgun (WGS) entry which is preliminary data.</text>
</comment>
<keyword evidence="3" id="KW-1185">Reference proteome</keyword>
<name>A0ABQ2E3N4_9ACTN</name>
<protein>
    <submittedName>
        <fullName evidence="2">Uncharacterized protein</fullName>
    </submittedName>
</protein>
<reference evidence="3" key="1">
    <citation type="journal article" date="2019" name="Int. J. Syst. Evol. Microbiol.">
        <title>The Global Catalogue of Microorganisms (GCM) 10K type strain sequencing project: providing services to taxonomists for standard genome sequencing and annotation.</title>
        <authorList>
            <consortium name="The Broad Institute Genomics Platform"/>
            <consortium name="The Broad Institute Genome Sequencing Center for Infectious Disease"/>
            <person name="Wu L."/>
            <person name="Ma J."/>
        </authorList>
    </citation>
    <scope>NUCLEOTIDE SEQUENCE [LARGE SCALE GENOMIC DNA]</scope>
    <source>
        <strain evidence="3">CGMCC 4.7275</strain>
    </source>
</reference>